<evidence type="ECO:0000313" key="1">
    <source>
        <dbReference type="EMBL" id="ODV92973.1"/>
    </source>
</evidence>
<proteinExistence type="predicted"/>
<keyword evidence="2" id="KW-1185">Reference proteome</keyword>
<sequence length="56" mass="6565">MLRNCTSFKRSQIDATLDIVSKTILHVITYKRTVACSFIQSLRFDRTTTKERRKEG</sequence>
<evidence type="ECO:0000313" key="2">
    <source>
        <dbReference type="Proteomes" id="UP000095023"/>
    </source>
</evidence>
<dbReference type="Proteomes" id="UP000095023">
    <property type="component" value="Unassembled WGS sequence"/>
</dbReference>
<dbReference type="AlphaFoldDB" id="A0A1E4TMK1"/>
<organism evidence="1 2">
    <name type="scientific">Tortispora caseinolytica NRRL Y-17796</name>
    <dbReference type="NCBI Taxonomy" id="767744"/>
    <lineage>
        <taxon>Eukaryota</taxon>
        <taxon>Fungi</taxon>
        <taxon>Dikarya</taxon>
        <taxon>Ascomycota</taxon>
        <taxon>Saccharomycotina</taxon>
        <taxon>Trigonopsidomycetes</taxon>
        <taxon>Trigonopsidales</taxon>
        <taxon>Trigonopsidaceae</taxon>
        <taxon>Tortispora</taxon>
    </lineage>
</organism>
<accession>A0A1E4TMK1</accession>
<dbReference type="EMBL" id="KV453841">
    <property type="protein sequence ID" value="ODV92973.1"/>
    <property type="molecule type" value="Genomic_DNA"/>
</dbReference>
<protein>
    <submittedName>
        <fullName evidence="1">Uncharacterized protein</fullName>
    </submittedName>
</protein>
<name>A0A1E4TMK1_9ASCO</name>
<reference evidence="2" key="1">
    <citation type="submission" date="2016-02" db="EMBL/GenBank/DDBJ databases">
        <title>Comparative genomics of biotechnologically important yeasts.</title>
        <authorList>
            <consortium name="DOE Joint Genome Institute"/>
            <person name="Riley R."/>
            <person name="Haridas S."/>
            <person name="Wolfe K.H."/>
            <person name="Lopes M.R."/>
            <person name="Hittinger C.T."/>
            <person name="Goker M."/>
            <person name="Salamov A."/>
            <person name="Wisecaver J."/>
            <person name="Long T.M."/>
            <person name="Aerts A.L."/>
            <person name="Barry K."/>
            <person name="Choi C."/>
            <person name="Clum A."/>
            <person name="Coughlan A.Y."/>
            <person name="Deshpande S."/>
            <person name="Douglass A.P."/>
            <person name="Hanson S.J."/>
            <person name="Klenk H.-P."/>
            <person name="Labutti K."/>
            <person name="Lapidus A."/>
            <person name="Lindquist E."/>
            <person name="Lipzen A."/>
            <person name="Meier-Kolthoff J.P."/>
            <person name="Ohm R.A."/>
            <person name="Otillar R.P."/>
            <person name="Pangilinan J."/>
            <person name="Peng Y."/>
            <person name="Rokas A."/>
            <person name="Rosa C.A."/>
            <person name="Scheuner C."/>
            <person name="Sibirny A.A."/>
            <person name="Slot J.C."/>
            <person name="Stielow J.B."/>
            <person name="Sun H."/>
            <person name="Kurtzman C.P."/>
            <person name="Blackwell M."/>
            <person name="Jeffries T.W."/>
            <person name="Grigoriev I.V."/>
        </authorList>
    </citation>
    <scope>NUCLEOTIDE SEQUENCE [LARGE SCALE GENOMIC DNA]</scope>
    <source>
        <strain evidence="2">NRRL Y-17796</strain>
    </source>
</reference>
<gene>
    <name evidence="1" type="ORF">CANCADRAFT_96418</name>
</gene>